<keyword evidence="1" id="KW-1133">Transmembrane helix</keyword>
<keyword evidence="1" id="KW-0472">Membrane</keyword>
<feature type="transmembrane region" description="Helical" evidence="1">
    <location>
        <begin position="6"/>
        <end position="27"/>
    </location>
</feature>
<evidence type="ECO:0000313" key="3">
    <source>
        <dbReference type="Proteomes" id="UP000626786"/>
    </source>
</evidence>
<keyword evidence="1" id="KW-0812">Transmembrane</keyword>
<evidence type="ECO:0000313" key="2">
    <source>
        <dbReference type="EMBL" id="MBD7985016.1"/>
    </source>
</evidence>
<name>A0ABR8UAE6_9BACL</name>
<protein>
    <submittedName>
        <fullName evidence="2">Uncharacterized protein</fullName>
    </submittedName>
</protein>
<sequence>MNKKAFGLLTALIGIVTIIFVGLGFVYEKSENEKQNGLTAIFDVSATGVIATVRFEKGKAGIYLNTKDDGPIVQFPVEQKILDISFSNDGKRLAYVVSEKESSSDSISDVHLLDIDTKADILAFSVTAIITELAFDPKNPDKLFYLQADVFTNYSPITGKRPHDFDVHSYNLDNKTQTRHTDLKKYGMQSLHVSATDESVFVQMDDDENVQSADELFASYQRIFKIPLDMPDEKEIISNPTGQQDIYDFLVLPELDEIIYQAVGGTKSNGTYEYELFSFNWETNQTKQLTRLKEYAAKPILGSNQKIYFLVDLNFAGRTPDYTIYQMDLDGENIVEILW</sequence>
<comment type="caution">
    <text evidence="2">The sequence shown here is derived from an EMBL/GenBank/DDBJ whole genome shotgun (WGS) entry which is preliminary data.</text>
</comment>
<evidence type="ECO:0000256" key="1">
    <source>
        <dbReference type="SAM" id="Phobius"/>
    </source>
</evidence>
<dbReference type="EMBL" id="JACSQN010000008">
    <property type="protein sequence ID" value="MBD7985016.1"/>
    <property type="molecule type" value="Genomic_DNA"/>
</dbReference>
<keyword evidence="3" id="KW-1185">Reference proteome</keyword>
<reference evidence="2 3" key="1">
    <citation type="submission" date="2020-08" db="EMBL/GenBank/DDBJ databases">
        <title>A Genomic Blueprint of the Chicken Gut Microbiome.</title>
        <authorList>
            <person name="Gilroy R."/>
            <person name="Ravi A."/>
            <person name="Getino M."/>
            <person name="Pursley I."/>
            <person name="Horton D.L."/>
            <person name="Alikhan N.-F."/>
            <person name="Baker D."/>
            <person name="Gharbi K."/>
            <person name="Hall N."/>
            <person name="Watson M."/>
            <person name="Adriaenssens E.M."/>
            <person name="Foster-Nyarko E."/>
            <person name="Jarju S."/>
            <person name="Secka A."/>
            <person name="Antonio M."/>
            <person name="Oren A."/>
            <person name="Chaudhuri R."/>
            <person name="La Ragione R.M."/>
            <person name="Hildebrand F."/>
            <person name="Pallen M.J."/>
        </authorList>
    </citation>
    <scope>NUCLEOTIDE SEQUENCE [LARGE SCALE GENOMIC DNA]</scope>
    <source>
        <strain evidence="2 3">Sa2YVA2</strain>
    </source>
</reference>
<dbReference type="InterPro" id="IPR011042">
    <property type="entry name" value="6-blade_b-propeller_TolB-like"/>
</dbReference>
<dbReference type="SUPFAM" id="SSF82171">
    <property type="entry name" value="DPP6 N-terminal domain-like"/>
    <property type="match status" value="1"/>
</dbReference>
<proteinExistence type="predicted"/>
<dbReference type="RefSeq" id="WP_191694752.1">
    <property type="nucleotide sequence ID" value="NZ_JACSQN010000008.1"/>
</dbReference>
<gene>
    <name evidence="2" type="ORF">H9649_10495</name>
</gene>
<dbReference type="Proteomes" id="UP000626786">
    <property type="component" value="Unassembled WGS sequence"/>
</dbReference>
<dbReference type="Gene3D" id="2.120.10.30">
    <property type="entry name" value="TolB, C-terminal domain"/>
    <property type="match status" value="1"/>
</dbReference>
<accession>A0ABR8UAE6</accession>
<organism evidence="2 3">
    <name type="scientific">Sporosarcina quadrami</name>
    <dbReference type="NCBI Taxonomy" id="2762234"/>
    <lineage>
        <taxon>Bacteria</taxon>
        <taxon>Bacillati</taxon>
        <taxon>Bacillota</taxon>
        <taxon>Bacilli</taxon>
        <taxon>Bacillales</taxon>
        <taxon>Caryophanaceae</taxon>
        <taxon>Sporosarcina</taxon>
    </lineage>
</organism>